<keyword evidence="1" id="KW-1133">Transmembrane helix</keyword>
<feature type="transmembrane region" description="Helical" evidence="1">
    <location>
        <begin position="177"/>
        <end position="200"/>
    </location>
</feature>
<protein>
    <recommendedName>
        <fullName evidence="4">MFS transporter</fullName>
    </recommendedName>
</protein>
<name>A0A832Z012_9CREN</name>
<feature type="transmembrane region" description="Helical" evidence="1">
    <location>
        <begin position="281"/>
        <end position="301"/>
    </location>
</feature>
<proteinExistence type="predicted"/>
<keyword evidence="1" id="KW-0812">Transmembrane</keyword>
<evidence type="ECO:0008006" key="4">
    <source>
        <dbReference type="Google" id="ProtNLM"/>
    </source>
</evidence>
<keyword evidence="1" id="KW-0472">Membrane</keyword>
<dbReference type="EMBL" id="DQTV01000078">
    <property type="protein sequence ID" value="HIP57272.1"/>
    <property type="molecule type" value="Genomic_DNA"/>
</dbReference>
<feature type="transmembrane region" description="Helical" evidence="1">
    <location>
        <begin position="86"/>
        <end position="106"/>
    </location>
</feature>
<dbReference type="AlphaFoldDB" id="A0A832Z012"/>
<evidence type="ECO:0000313" key="3">
    <source>
        <dbReference type="Proteomes" id="UP000605805"/>
    </source>
</evidence>
<feature type="transmembrane region" description="Helical" evidence="1">
    <location>
        <begin position="368"/>
        <end position="394"/>
    </location>
</feature>
<feature type="transmembrane region" description="Helical" evidence="1">
    <location>
        <begin position="54"/>
        <end position="74"/>
    </location>
</feature>
<feature type="transmembrane region" description="Helical" evidence="1">
    <location>
        <begin position="12"/>
        <end position="34"/>
    </location>
</feature>
<feature type="transmembrane region" description="Helical" evidence="1">
    <location>
        <begin position="221"/>
        <end position="242"/>
    </location>
</feature>
<organism evidence="2 3">
    <name type="scientific">Ignisphaera aggregans</name>
    <dbReference type="NCBI Taxonomy" id="334771"/>
    <lineage>
        <taxon>Archaea</taxon>
        <taxon>Thermoproteota</taxon>
        <taxon>Thermoprotei</taxon>
        <taxon>Desulfurococcales</taxon>
        <taxon>Desulfurococcaceae</taxon>
        <taxon>Ignisphaera</taxon>
    </lineage>
</organism>
<evidence type="ECO:0000256" key="1">
    <source>
        <dbReference type="SAM" id="Phobius"/>
    </source>
</evidence>
<gene>
    <name evidence="2" type="ORF">EYH02_04305</name>
</gene>
<feature type="transmembrane region" description="Helical" evidence="1">
    <location>
        <begin position="254"/>
        <end position="274"/>
    </location>
</feature>
<feature type="transmembrane region" description="Helical" evidence="1">
    <location>
        <begin position="307"/>
        <end position="330"/>
    </location>
</feature>
<evidence type="ECO:0000313" key="2">
    <source>
        <dbReference type="EMBL" id="HIP57272.1"/>
    </source>
</evidence>
<feature type="transmembrane region" description="Helical" evidence="1">
    <location>
        <begin position="406"/>
        <end position="425"/>
    </location>
</feature>
<feature type="transmembrane region" description="Helical" evidence="1">
    <location>
        <begin position="431"/>
        <end position="451"/>
    </location>
</feature>
<feature type="transmembrane region" description="Helical" evidence="1">
    <location>
        <begin position="342"/>
        <end position="362"/>
    </location>
</feature>
<accession>A0A832Z012</accession>
<dbReference type="Proteomes" id="UP000605805">
    <property type="component" value="Unassembled WGS sequence"/>
</dbReference>
<feature type="transmembrane region" description="Helical" evidence="1">
    <location>
        <begin position="146"/>
        <end position="171"/>
    </location>
</feature>
<reference evidence="2" key="1">
    <citation type="journal article" date="2020" name="ISME J.">
        <title>Gammaproteobacteria mediating utilization of methyl-, sulfur- and petroleum organic compounds in deep ocean hydrothermal plumes.</title>
        <authorList>
            <person name="Zhou Z."/>
            <person name="Liu Y."/>
            <person name="Pan J."/>
            <person name="Cron B.R."/>
            <person name="Toner B.M."/>
            <person name="Anantharaman K."/>
            <person name="Breier J.A."/>
            <person name="Dick G.J."/>
            <person name="Li M."/>
        </authorList>
    </citation>
    <scope>NUCLEOTIDE SEQUENCE</scope>
    <source>
        <strain evidence="2">SZUA-1435</strain>
    </source>
</reference>
<comment type="caution">
    <text evidence="2">The sequence shown here is derived from an EMBL/GenBank/DDBJ whole genome shotgun (WGS) entry which is preliminary data.</text>
</comment>
<sequence length="456" mass="49375">MSIVKKLRARPGVGRSTVAAFALESLISGFYIVITRSLAPVLFAVMGMTLIEIVRINVSAYIAALLTVLGVYNARSLIQNRVKLKLLVFHGLERVAWGFIPIAASISGTLLYMVYTLAVCLTVPTGILVNAVMLGGLSSEDAKKLFAIRSALGAVSSIVGQLLTILILALLPGVAKYLYLYLLAMAVGLCATIVLSFAAIPRIVAEEREEPRESVEAIKASTAFLFLAILLSSSSIIGTIWGPYLIRKLHAAEYIAVATGFIYTVTSIFASLFWNSKPYTVYRVAIASVATVPMLIAMIRIPTAHLAIAALYAFTNTGANFLASFVFADIAKRINVFKASTMLIGAWCLSQVMGLGSVYIAIPLGAVYAFIVSMVFVGLATAIAFTTIPEVAIVPEHLTISYARQLYHVSIASYSFMVFTIRSYIVLTLKLLGLSIVFLLLYTIYRIMLYITTLKP</sequence>
<feature type="transmembrane region" description="Helical" evidence="1">
    <location>
        <begin position="112"/>
        <end position="134"/>
    </location>
</feature>